<proteinExistence type="inferred from homology"/>
<dbReference type="PANTHER" id="PTHR10890:SF3">
    <property type="entry name" value="CYSTEINE--TRNA LIGASE, CYTOPLASMIC"/>
    <property type="match status" value="1"/>
</dbReference>
<evidence type="ECO:0000256" key="3">
    <source>
        <dbReference type="ARBA" id="ARBA00022598"/>
    </source>
</evidence>
<dbReference type="EC" id="6.1.1.16" evidence="7"/>
<evidence type="ECO:0000256" key="2">
    <source>
        <dbReference type="ARBA" id="ARBA00011245"/>
    </source>
</evidence>
<dbReference type="GO" id="GO:0005524">
    <property type="term" value="F:ATP binding"/>
    <property type="evidence" value="ECO:0007669"/>
    <property type="project" value="UniProtKB-KW"/>
</dbReference>
<comment type="subunit">
    <text evidence="2">Monomer.</text>
</comment>
<dbReference type="SUPFAM" id="SSF52374">
    <property type="entry name" value="Nucleotidylyl transferase"/>
    <property type="match status" value="1"/>
</dbReference>
<protein>
    <submittedName>
        <fullName evidence="7">Cysteine--tRNA ligase</fullName>
        <ecNumber evidence="7">6.1.1.16</ecNumber>
    </submittedName>
</protein>
<keyword evidence="4" id="KW-0547">Nucleotide-binding</keyword>
<dbReference type="PATRIC" id="fig|189385.5.peg.114"/>
<dbReference type="GO" id="GO:0005829">
    <property type="term" value="C:cytosol"/>
    <property type="evidence" value="ECO:0007669"/>
    <property type="project" value="TreeGrafter"/>
</dbReference>
<evidence type="ECO:0000256" key="4">
    <source>
        <dbReference type="ARBA" id="ARBA00022741"/>
    </source>
</evidence>
<dbReference type="Pfam" id="PF01406">
    <property type="entry name" value="tRNA-synt_1e"/>
    <property type="match status" value="1"/>
</dbReference>
<dbReference type="Gene3D" id="3.40.50.620">
    <property type="entry name" value="HUPs"/>
    <property type="match status" value="1"/>
</dbReference>
<organism evidence="7 8">
    <name type="scientific">Tremblaya princeps</name>
    <dbReference type="NCBI Taxonomy" id="189385"/>
    <lineage>
        <taxon>Bacteria</taxon>
        <taxon>Pseudomonadati</taxon>
        <taxon>Pseudomonadota</taxon>
        <taxon>Betaproteobacteria</taxon>
        <taxon>Candidatus Tremblayella</taxon>
    </lineage>
</organism>
<keyword evidence="3 7" id="KW-0436">Ligase</keyword>
<dbReference type="PANTHER" id="PTHR10890">
    <property type="entry name" value="CYSTEINYL-TRNA SYNTHETASE"/>
    <property type="match status" value="1"/>
</dbReference>
<feature type="domain" description="tRNA synthetases class I catalytic" evidence="6">
    <location>
        <begin position="96"/>
        <end position="363"/>
    </location>
</feature>
<sequence length="526" mass="57543">MRGLSRTIGGRVSIKSLREFEYPSLRTRRRSRAHDMRMGTCKRHPGDTSTLRMRTYYATKSRYAGADAWRQGAIICIHDTAAKCIAPLHGRARGFASLYTCGMTARGPCHLGHCRMLALFDMAKRWAAEAGIHHIHARNVTDVYALRTMRRPDARFLLQRASCIACTHSRFIGWLNVARADFEPMASRFMEPMLSSARLLVKRKHARLSYTGGLDFRSDRCPGYGEALGLSRTIGTHHTDSDFALWQRRSGMAPPLWHAPYGAGRPGWHTECVAMCCGIFGTSADVQGGGQDLKYPHHENSAAQARCLGCIGGTLWVHNGHVMLGGRKMSGSRSNATGCPARSGTAGARAVRLCLLLTHYRAQASCGPGCMRLALRALDRMVVGFPYAILTPYAADWTDERAVWLRGCMSNDLNSQRAAVNAIGPMQRSCCGIRDRLQIAALTVAMGLACYAVASTQAMGNARLAKRIGMGIIILRRCGCRASGAYFYADMLRHTAMAGGVHADGTRYARSALTRRAAGTHGMAGR</sequence>
<accession>A0A143WN38</accession>
<evidence type="ECO:0000259" key="6">
    <source>
        <dbReference type="Pfam" id="PF01406"/>
    </source>
</evidence>
<dbReference type="Proteomes" id="UP000075244">
    <property type="component" value="Chromosome I"/>
</dbReference>
<dbReference type="EMBL" id="LN998830">
    <property type="protein sequence ID" value="CUX76509.1"/>
    <property type="molecule type" value="Genomic_DNA"/>
</dbReference>
<dbReference type="InterPro" id="IPR024909">
    <property type="entry name" value="Cys-tRNA/MSH_ligase"/>
</dbReference>
<dbReference type="PRINTS" id="PR00983">
    <property type="entry name" value="TRNASYNTHCYS"/>
</dbReference>
<evidence type="ECO:0000256" key="1">
    <source>
        <dbReference type="ARBA" id="ARBA00005594"/>
    </source>
</evidence>
<evidence type="ECO:0000313" key="8">
    <source>
        <dbReference type="Proteomes" id="UP000075244"/>
    </source>
</evidence>
<dbReference type="GO" id="GO:0004817">
    <property type="term" value="F:cysteine-tRNA ligase activity"/>
    <property type="evidence" value="ECO:0007669"/>
    <property type="project" value="UniProtKB-EC"/>
</dbReference>
<dbReference type="GO" id="GO:0006423">
    <property type="term" value="P:cysteinyl-tRNA aminoacylation"/>
    <property type="evidence" value="ECO:0007669"/>
    <property type="project" value="TreeGrafter"/>
</dbReference>
<reference evidence="8" key="1">
    <citation type="submission" date="2016-01" db="EMBL/GenBank/DDBJ databases">
        <authorList>
            <person name="Husnik F."/>
        </authorList>
    </citation>
    <scope>NUCLEOTIDE SEQUENCE [LARGE SCALE GENOMIC DNA]</scope>
</reference>
<dbReference type="AlphaFoldDB" id="A0A143WN38"/>
<comment type="similarity">
    <text evidence="1">Belongs to the class-I aminoacyl-tRNA synthetase family.</text>
</comment>
<dbReference type="InterPro" id="IPR032678">
    <property type="entry name" value="tRNA-synt_1_cat_dom"/>
</dbReference>
<keyword evidence="8" id="KW-1185">Reference proteome</keyword>
<evidence type="ECO:0000256" key="5">
    <source>
        <dbReference type="ARBA" id="ARBA00022840"/>
    </source>
</evidence>
<name>A0A143WN38_TREPR</name>
<gene>
    <name evidence="7" type="primary">cysS</name>
    <name evidence="7" type="ORF">PLON_TP00089</name>
</gene>
<dbReference type="InterPro" id="IPR014729">
    <property type="entry name" value="Rossmann-like_a/b/a_fold"/>
</dbReference>
<keyword evidence="5" id="KW-0067">ATP-binding</keyword>
<evidence type="ECO:0000313" key="7">
    <source>
        <dbReference type="EMBL" id="CUX76509.1"/>
    </source>
</evidence>